<comment type="catalytic activity">
    <reaction evidence="8">
        <text>L-arginine + H(+) = agmatine + CO2</text>
        <dbReference type="Rhea" id="RHEA:17641"/>
        <dbReference type="ChEBI" id="CHEBI:15378"/>
        <dbReference type="ChEBI" id="CHEBI:16526"/>
        <dbReference type="ChEBI" id="CHEBI:32682"/>
        <dbReference type="ChEBI" id="CHEBI:58145"/>
        <dbReference type="EC" id="4.1.1.19"/>
    </reaction>
</comment>
<evidence type="ECO:0000256" key="8">
    <source>
        <dbReference type="ARBA" id="ARBA00049309"/>
    </source>
</evidence>
<sequence>MALLTLWRRPPQRHQRCWARPQQSVTPHHPRQGSALTEKGSANPTAAVPSLLEMDTLRPIVHRRTREISLRVDVVGAVGSGPTSLAAFDAALVACGVANFNLVRLSSVIPPNTRIDAQAAPGVVDLTERGAAGGSGGWGDRLYAVWAFQSAERLGEEAWAGVAWVQDPVDGRGLFVEHEGHSESTVRDELAVSLHSICASRGMDHLEQRSVVVGTTCEGEPVGALVIAPYQSEPWG</sequence>
<name>L7VYL9_9BACT</name>
<dbReference type="Gene3D" id="3.50.20.10">
    <property type="entry name" value="Pyruvoyl-Dependent Histidine Decarboxylase, subunit B"/>
    <property type="match status" value="1"/>
</dbReference>
<evidence type="ECO:0000256" key="5">
    <source>
        <dbReference type="ARBA" id="ARBA00022793"/>
    </source>
</evidence>
<evidence type="ECO:0000256" key="4">
    <source>
        <dbReference type="ARBA" id="ARBA00014727"/>
    </source>
</evidence>
<dbReference type="AlphaFoldDB" id="L7VYL9"/>
<keyword evidence="6" id="KW-0456">Lyase</keyword>
<dbReference type="SFLD" id="SFLDS00055">
    <property type="entry name" value="Pyruvoyl-Dependent_Histidine/A"/>
    <property type="match status" value="1"/>
</dbReference>
<protein>
    <recommendedName>
        <fullName evidence="4">Pyruvoyl-dependent arginine decarboxylase AaxB</fullName>
        <ecNumber evidence="3">4.1.1.19</ecNumber>
    </recommendedName>
</protein>
<dbReference type="InterPro" id="IPR016104">
    <property type="entry name" value="Pyr-dep_his/arg-deCO2ase"/>
</dbReference>
<dbReference type="EC" id="4.1.1.19" evidence="3"/>
<feature type="region of interest" description="Disordered" evidence="9">
    <location>
        <begin position="15"/>
        <end position="44"/>
    </location>
</feature>
<evidence type="ECO:0000256" key="7">
    <source>
        <dbReference type="ARBA" id="ARBA00023317"/>
    </source>
</evidence>
<proteinExistence type="inferred from homology"/>
<dbReference type="InterPro" id="IPR016105">
    <property type="entry name" value="Pyr-dep_his/arg-deCO2ase_sand"/>
</dbReference>
<evidence type="ECO:0000256" key="2">
    <source>
        <dbReference type="ARBA" id="ARBA00008611"/>
    </source>
</evidence>
<keyword evidence="7" id="KW-0670">Pyruvate</keyword>
<dbReference type="EMBL" id="JX649905">
    <property type="protein sequence ID" value="AGC72546.1"/>
    <property type="molecule type" value="Genomic_DNA"/>
</dbReference>
<organism evidence="10">
    <name type="scientific">uncultured bacterium A1Q1_fos_862</name>
    <dbReference type="NCBI Taxonomy" id="1256590"/>
    <lineage>
        <taxon>Bacteria</taxon>
        <taxon>environmental samples</taxon>
    </lineage>
</organism>
<comment type="similarity">
    <text evidence="2">Belongs to the pyruvoyl-dependent arginine decarboxylase family.</text>
</comment>
<dbReference type="Pfam" id="PF01862">
    <property type="entry name" value="PvlArgDC"/>
    <property type="match status" value="1"/>
</dbReference>
<dbReference type="GO" id="GO:0008792">
    <property type="term" value="F:arginine decarboxylase activity"/>
    <property type="evidence" value="ECO:0007669"/>
    <property type="project" value="UniProtKB-EC"/>
</dbReference>
<accession>L7VYL9</accession>
<dbReference type="InterPro" id="IPR002724">
    <property type="entry name" value="Pyruvoyl-dep_arg_deCO2ase"/>
</dbReference>
<dbReference type="SFLD" id="SFLDG01170">
    <property type="entry name" value="Pyruvoyl-dependent_arginine_de"/>
    <property type="match status" value="1"/>
</dbReference>
<comment type="cofactor">
    <cofactor evidence="1">
        <name>pyruvate</name>
        <dbReference type="ChEBI" id="CHEBI:15361"/>
    </cofactor>
</comment>
<evidence type="ECO:0000313" key="10">
    <source>
        <dbReference type="EMBL" id="AGC72546.1"/>
    </source>
</evidence>
<reference evidence="10" key="1">
    <citation type="submission" date="2012-09" db="EMBL/GenBank/DDBJ databases">
        <title>Metagenomic Characterization of a Microbial Community in Wastewater Detects High Levels of Antibiotic Resistance.</title>
        <authorList>
            <person name="Abrams M."/>
            <person name="Caldwell A."/>
            <person name="Vandaei E."/>
            <person name="Lee W."/>
            <person name="Perrott J."/>
            <person name="Khan S.Y."/>
            <person name="Ta J."/>
            <person name="Romero D."/>
            <person name="Nguyen V."/>
            <person name="Pourmand N."/>
            <person name="Ouverney C.C."/>
        </authorList>
    </citation>
    <scope>NUCLEOTIDE SEQUENCE</scope>
</reference>
<evidence type="ECO:0000256" key="1">
    <source>
        <dbReference type="ARBA" id="ARBA00001928"/>
    </source>
</evidence>
<dbReference type="GO" id="GO:0006527">
    <property type="term" value="P:L-arginine catabolic process"/>
    <property type="evidence" value="ECO:0007669"/>
    <property type="project" value="InterPro"/>
</dbReference>
<keyword evidence="5" id="KW-0210">Decarboxylase</keyword>
<dbReference type="SUPFAM" id="SSF56271">
    <property type="entry name" value="Pyruvoyl-dependent histidine and arginine decarboxylases"/>
    <property type="match status" value="1"/>
</dbReference>
<evidence type="ECO:0000256" key="9">
    <source>
        <dbReference type="SAM" id="MobiDB-lite"/>
    </source>
</evidence>
<evidence type="ECO:0000256" key="6">
    <source>
        <dbReference type="ARBA" id="ARBA00023239"/>
    </source>
</evidence>
<evidence type="ECO:0000256" key="3">
    <source>
        <dbReference type="ARBA" id="ARBA00012426"/>
    </source>
</evidence>